<keyword evidence="2" id="KW-1185">Reference proteome</keyword>
<evidence type="ECO:0008006" key="3">
    <source>
        <dbReference type="Google" id="ProtNLM"/>
    </source>
</evidence>
<proteinExistence type="predicted"/>
<sequence length="87" mass="10532">DRCSHSTLGISWMLGTDDLARHSRWFLRNCGGMLDEMHGHFPTFYNFADERNEVHIRWLRWAGFTFGRRIPHNGTHFWEHWRTKECV</sequence>
<protein>
    <recommendedName>
        <fullName evidence="3">Mycolic acid cyclopropane synthetase</fullName>
    </recommendedName>
</protein>
<reference evidence="1 2" key="1">
    <citation type="submission" date="2015-08" db="EMBL/GenBank/DDBJ databases">
        <authorList>
            <person name="Varghese N."/>
        </authorList>
    </citation>
    <scope>NUCLEOTIDE SEQUENCE [LARGE SCALE GENOMIC DNA]</scope>
    <source>
        <strain evidence="1 2">DSM 18167</strain>
    </source>
</reference>
<dbReference type="Proteomes" id="UP000182178">
    <property type="component" value="Unassembled WGS sequence"/>
</dbReference>
<dbReference type="EMBL" id="CYHC01000017">
    <property type="protein sequence ID" value="CUA90935.1"/>
    <property type="molecule type" value="Genomic_DNA"/>
</dbReference>
<evidence type="ECO:0000313" key="2">
    <source>
        <dbReference type="Proteomes" id="UP000182178"/>
    </source>
</evidence>
<organism evidence="1 2">
    <name type="scientific">Chelatococcus sambhunathii</name>
    <dbReference type="NCBI Taxonomy" id="363953"/>
    <lineage>
        <taxon>Bacteria</taxon>
        <taxon>Pseudomonadati</taxon>
        <taxon>Pseudomonadota</taxon>
        <taxon>Alphaproteobacteria</taxon>
        <taxon>Hyphomicrobiales</taxon>
        <taxon>Chelatococcaceae</taxon>
        <taxon>Chelatococcus</taxon>
    </lineage>
</organism>
<accession>A0ABP2AB38</accession>
<evidence type="ECO:0000313" key="1">
    <source>
        <dbReference type="EMBL" id="CUA90935.1"/>
    </source>
</evidence>
<name>A0ABP2AB38_9HYPH</name>
<gene>
    <name evidence="1" type="ORF">Ga0061061_1171</name>
</gene>
<comment type="caution">
    <text evidence="1">The sequence shown here is derived from an EMBL/GenBank/DDBJ whole genome shotgun (WGS) entry which is preliminary data.</text>
</comment>
<feature type="non-terminal residue" evidence="1">
    <location>
        <position position="1"/>
    </location>
</feature>